<dbReference type="SUPFAM" id="SSF50129">
    <property type="entry name" value="GroES-like"/>
    <property type="match status" value="1"/>
</dbReference>
<dbReference type="Proteomes" id="UP000199370">
    <property type="component" value="Unassembled WGS sequence"/>
</dbReference>
<keyword evidence="2" id="KW-1185">Reference proteome</keyword>
<evidence type="ECO:0000313" key="1">
    <source>
        <dbReference type="EMBL" id="SDM65122.1"/>
    </source>
</evidence>
<gene>
    <name evidence="1" type="ORF">SAMN05192554_10588</name>
</gene>
<dbReference type="InterPro" id="IPR011032">
    <property type="entry name" value="GroES-like_sf"/>
</dbReference>
<reference evidence="1 2" key="1">
    <citation type="submission" date="2016-10" db="EMBL/GenBank/DDBJ databases">
        <authorList>
            <person name="de Groot N.N."/>
        </authorList>
    </citation>
    <scope>NUCLEOTIDE SEQUENCE [LARGE SCALE GENOMIC DNA]</scope>
    <source>
        <strain evidence="2">EB21,IBRC-M 10013,KCTC 4048</strain>
    </source>
</reference>
<dbReference type="EMBL" id="FNIA01000005">
    <property type="protein sequence ID" value="SDM65122.1"/>
    <property type="molecule type" value="Genomic_DNA"/>
</dbReference>
<evidence type="ECO:0000313" key="2">
    <source>
        <dbReference type="Proteomes" id="UP000199370"/>
    </source>
</evidence>
<protein>
    <submittedName>
        <fullName evidence="1">Alcohol dehydrogenase, propanol-preferring</fullName>
    </submittedName>
</protein>
<dbReference type="Gene3D" id="3.90.180.10">
    <property type="entry name" value="Medium-chain alcohol dehydrogenases, catalytic domain"/>
    <property type="match status" value="1"/>
</dbReference>
<proteinExistence type="predicted"/>
<organism evidence="1 2">
    <name type="scientific">Haloarchaeobius iranensis</name>
    <dbReference type="NCBI Taxonomy" id="996166"/>
    <lineage>
        <taxon>Archaea</taxon>
        <taxon>Methanobacteriati</taxon>
        <taxon>Methanobacteriota</taxon>
        <taxon>Stenosarchaea group</taxon>
        <taxon>Halobacteria</taxon>
        <taxon>Halobacteriales</taxon>
        <taxon>Halorubellaceae</taxon>
        <taxon>Haloarchaeobius</taxon>
    </lineage>
</organism>
<sequence length="79" mass="8356">MRAVQMTEAGEFVLCEAKPVMGLHRDGGYAEYATARAGALAAIPEEAETAVETVPLADAEAAYRAMDAGEVRYRAVVVP</sequence>
<accession>A0A1G9UYR6</accession>
<name>A0A1G9UYR6_9EURY</name>
<dbReference type="AlphaFoldDB" id="A0A1G9UYR6"/>